<gene>
    <name evidence="1" type="ordered locus">PMN2A_2127</name>
</gene>
<evidence type="ECO:0000313" key="1">
    <source>
        <dbReference type="EMBL" id="ABU24049.1"/>
    </source>
</evidence>
<keyword evidence="2" id="KW-1185">Reference proteome</keyword>
<dbReference type="KEGG" id="pmn:PMN2A_2127"/>
<proteinExistence type="predicted"/>
<dbReference type="EMBL" id="CP000095">
    <property type="protein sequence ID" value="ABU24049.1"/>
    <property type="molecule type" value="Genomic_DNA"/>
</dbReference>
<protein>
    <submittedName>
        <fullName evidence="1">Uncharacterized protein</fullName>
    </submittedName>
</protein>
<reference evidence="1 2" key="1">
    <citation type="journal article" date="2007" name="PLoS Genet.">
        <title>Patterns and implications of gene gain and loss in the evolution of Prochlorococcus.</title>
        <authorList>
            <person name="Kettler G.C."/>
            <person name="Martiny A.C."/>
            <person name="Huang K."/>
            <person name="Zucker J."/>
            <person name="Coleman M.L."/>
            <person name="Rodrigue S."/>
            <person name="Chen F."/>
            <person name="Lapidus A."/>
            <person name="Ferriera S."/>
            <person name="Johnson J."/>
            <person name="Steglich C."/>
            <person name="Church G.M."/>
            <person name="Richardson P."/>
            <person name="Chisholm S.W."/>
        </authorList>
    </citation>
    <scope>NUCLEOTIDE SEQUENCE [LARGE SCALE GENOMIC DNA]</scope>
    <source>
        <strain evidence="1 2">NATL2A</strain>
    </source>
</reference>
<sequence>MKGSCLKSPILQKKINRIRVAEVNKNILQELISWFSLINAFDDGRFTKTSLT</sequence>
<dbReference type="AlphaFoldDB" id="A7MDW1"/>
<accession>A7MDW1</accession>
<organism evidence="1 2">
    <name type="scientific">Prochlorococcus marinus (strain NATL2A)</name>
    <dbReference type="NCBI Taxonomy" id="59920"/>
    <lineage>
        <taxon>Bacteria</taxon>
        <taxon>Bacillati</taxon>
        <taxon>Cyanobacteriota</taxon>
        <taxon>Cyanophyceae</taxon>
        <taxon>Synechococcales</taxon>
        <taxon>Prochlorococcaceae</taxon>
        <taxon>Prochlorococcus</taxon>
    </lineage>
</organism>
<dbReference type="Proteomes" id="UP000002535">
    <property type="component" value="Chromosome"/>
</dbReference>
<dbReference type="STRING" id="59920.PMN2A_2127"/>
<evidence type="ECO:0000313" key="2">
    <source>
        <dbReference type="Proteomes" id="UP000002535"/>
    </source>
</evidence>
<name>A7MDW1_PROMT</name>
<dbReference type="HOGENOM" id="CLU_3083563_0_0_3"/>